<name>A0A1F6T3R0_9PROT</name>
<dbReference type="Proteomes" id="UP000178379">
    <property type="component" value="Unassembled WGS sequence"/>
</dbReference>
<gene>
    <name evidence="2" type="ORF">A2140_08865</name>
</gene>
<feature type="region of interest" description="Disordered" evidence="1">
    <location>
        <begin position="202"/>
        <end position="253"/>
    </location>
</feature>
<protein>
    <submittedName>
        <fullName evidence="2">Uncharacterized protein</fullName>
    </submittedName>
</protein>
<dbReference type="STRING" id="1817756.A2140_08865"/>
<proteinExistence type="predicted"/>
<reference evidence="2 3" key="1">
    <citation type="journal article" date="2016" name="Nat. Commun.">
        <title>Thousands of microbial genomes shed light on interconnected biogeochemical processes in an aquifer system.</title>
        <authorList>
            <person name="Anantharaman K."/>
            <person name="Brown C.T."/>
            <person name="Hug L.A."/>
            <person name="Sharon I."/>
            <person name="Castelle C.J."/>
            <person name="Probst A.J."/>
            <person name="Thomas B.C."/>
            <person name="Singh A."/>
            <person name="Wilkins M.J."/>
            <person name="Karaoz U."/>
            <person name="Brodie E.L."/>
            <person name="Williams K.H."/>
            <person name="Hubbard S.S."/>
            <person name="Banfield J.F."/>
        </authorList>
    </citation>
    <scope>NUCLEOTIDE SEQUENCE [LARGE SCALE GENOMIC DNA]</scope>
</reference>
<evidence type="ECO:0000313" key="3">
    <source>
        <dbReference type="Proteomes" id="UP000178379"/>
    </source>
</evidence>
<dbReference type="EMBL" id="MFSQ01000083">
    <property type="protein sequence ID" value="OGI39791.1"/>
    <property type="molecule type" value="Genomic_DNA"/>
</dbReference>
<organism evidence="2 3">
    <name type="scientific">Candidatus Muproteobacteria bacterium RBG_16_62_13</name>
    <dbReference type="NCBI Taxonomy" id="1817756"/>
    <lineage>
        <taxon>Bacteria</taxon>
        <taxon>Pseudomonadati</taxon>
        <taxon>Pseudomonadota</taxon>
        <taxon>Candidatus Muproteobacteria</taxon>
    </lineage>
</organism>
<sequence>MHGNPARHPHALARIEITRKLLGQARAAILHRQPDALPDALGRHVPGLLPGREHRVARRRQPLAGTPQFADFVHQRHLGLAGAQQVLQAQAGQLRVVLDVAVIAVEIFPVTARGEHAQPALAQGVAVRHLAVVLQEGMDFRGAGGCETATQILVIEIAAQHIAVEPLAQAAVMGEVAGLQGVLRRHVVAALLLLVAAGAGSDDKQRQQNEQGQGTDRQNHKGTSNNSKTPHPQINADRPGEMNADLNPVIDME</sequence>
<evidence type="ECO:0000313" key="2">
    <source>
        <dbReference type="EMBL" id="OGI39791.1"/>
    </source>
</evidence>
<evidence type="ECO:0000256" key="1">
    <source>
        <dbReference type="SAM" id="MobiDB-lite"/>
    </source>
</evidence>
<dbReference type="AlphaFoldDB" id="A0A1F6T3R0"/>
<comment type="caution">
    <text evidence="2">The sequence shown here is derived from an EMBL/GenBank/DDBJ whole genome shotgun (WGS) entry which is preliminary data.</text>
</comment>
<accession>A0A1F6T3R0</accession>
<feature type="compositionally biased region" description="Polar residues" evidence="1">
    <location>
        <begin position="208"/>
        <end position="232"/>
    </location>
</feature>